<dbReference type="InterPro" id="IPR046373">
    <property type="entry name" value="Acyl-CoA_Oxase/DH_mid-dom_sf"/>
</dbReference>
<dbReference type="InterPro" id="IPR006091">
    <property type="entry name" value="Acyl-CoA_Oxase/DH_mid-dom"/>
</dbReference>
<dbReference type="InterPro" id="IPR036250">
    <property type="entry name" value="AcylCo_DH-like_C"/>
</dbReference>
<feature type="domain" description="Acyl-CoA oxidase/dehydrogenase middle" evidence="8">
    <location>
        <begin position="141"/>
        <end position="232"/>
    </location>
</feature>
<dbReference type="Gene3D" id="2.40.110.10">
    <property type="entry name" value="Butyryl-CoA Dehydrogenase, subunit A, domain 2"/>
    <property type="match status" value="1"/>
</dbReference>
<gene>
    <name evidence="9" type="primary">mmgC_15</name>
    <name evidence="9" type="ORF">B7C42_04586</name>
</gene>
<dbReference type="EMBL" id="NGAF01000010">
    <property type="protein sequence ID" value="OXR43164.1"/>
    <property type="molecule type" value="Genomic_DNA"/>
</dbReference>
<evidence type="ECO:0000259" key="7">
    <source>
        <dbReference type="Pfam" id="PF00441"/>
    </source>
</evidence>
<sequence length="399" mass="43886">MTESAGMEVSYLEARDDWARDPSAYRRALRQFIATEPGLDRWRGGDYPTTEDRMRDNAALSKLLSEGGWNRYGWPVSAGGLGGDERHRAVMYDELSAAGLAVPEQNKLLETLGPAVLRFAPDLAVQFMPSYLAGEEWWGQGFSEPEAGSDLAGLRCRARRAGETYVLSGQKIWTSHGATARRLICLVRTGTLESRHRGLSMIMVDTDTPGVTIRPIALASGHNELAEVFFDDAVVPASRLLGQEGEGWAVAMYLLQFERAMYAWLSATVASRRLRELRAALIGRRLPDGAIRRFGECYSDIATLKARSADTVRRLAAGRTVGPEASIDKILLATVETGLHDLARDVLPGEFLFGDDPAAQQWRAEWWYSRASTIMGGSAEVQRGIIADRVLGLPKERGA</sequence>
<evidence type="ECO:0000256" key="4">
    <source>
        <dbReference type="ARBA" id="ARBA00022827"/>
    </source>
</evidence>
<proteinExistence type="inferred from homology"/>
<dbReference type="AlphaFoldDB" id="A0A231H2U8"/>
<dbReference type="InterPro" id="IPR009075">
    <property type="entry name" value="AcylCo_DH/oxidase_C"/>
</dbReference>
<dbReference type="InterPro" id="IPR052161">
    <property type="entry name" value="Mycobact_Acyl-CoA_DH"/>
</dbReference>
<comment type="similarity">
    <text evidence="2 6">Belongs to the acyl-CoA dehydrogenase family.</text>
</comment>
<dbReference type="InterPro" id="IPR009100">
    <property type="entry name" value="AcylCoA_DH/oxidase_NM_dom_sf"/>
</dbReference>
<evidence type="ECO:0000259" key="8">
    <source>
        <dbReference type="Pfam" id="PF02770"/>
    </source>
</evidence>
<keyword evidence="3 6" id="KW-0285">Flavoprotein</keyword>
<dbReference type="Pfam" id="PF00441">
    <property type="entry name" value="Acyl-CoA_dh_1"/>
    <property type="match status" value="1"/>
</dbReference>
<evidence type="ECO:0000256" key="5">
    <source>
        <dbReference type="ARBA" id="ARBA00023002"/>
    </source>
</evidence>
<dbReference type="Proteomes" id="UP000215506">
    <property type="component" value="Unassembled WGS sequence"/>
</dbReference>
<reference evidence="9 10" key="1">
    <citation type="submission" date="2017-07" db="EMBL/GenBank/DDBJ databases">
        <title>First draft Genome Sequence of Nocardia cerradoensis isolated from human infection.</title>
        <authorList>
            <person name="Carrasco G."/>
        </authorList>
    </citation>
    <scope>NUCLEOTIDE SEQUENCE [LARGE SCALE GENOMIC DNA]</scope>
    <source>
        <strain evidence="9 10">CNM20130759</strain>
    </source>
</reference>
<dbReference type="Gene3D" id="1.10.540.10">
    <property type="entry name" value="Acyl-CoA dehydrogenase/oxidase, N-terminal domain"/>
    <property type="match status" value="1"/>
</dbReference>
<evidence type="ECO:0000313" key="10">
    <source>
        <dbReference type="Proteomes" id="UP000215506"/>
    </source>
</evidence>
<evidence type="ECO:0000256" key="2">
    <source>
        <dbReference type="ARBA" id="ARBA00009347"/>
    </source>
</evidence>
<dbReference type="PANTHER" id="PTHR43292">
    <property type="entry name" value="ACYL-COA DEHYDROGENASE"/>
    <property type="match status" value="1"/>
</dbReference>
<dbReference type="RefSeq" id="WP_082856640.1">
    <property type="nucleotide sequence ID" value="NZ_NGAF01000010.1"/>
</dbReference>
<accession>A0A231H2U8</accession>
<name>A0A231H2U8_9NOCA</name>
<keyword evidence="4 6" id="KW-0274">FAD</keyword>
<dbReference type="SUPFAM" id="SSF47203">
    <property type="entry name" value="Acyl-CoA dehydrogenase C-terminal domain-like"/>
    <property type="match status" value="1"/>
</dbReference>
<dbReference type="SUPFAM" id="SSF56645">
    <property type="entry name" value="Acyl-CoA dehydrogenase NM domain-like"/>
    <property type="match status" value="1"/>
</dbReference>
<organism evidence="9 10">
    <name type="scientific">Nocardia cerradoensis</name>
    <dbReference type="NCBI Taxonomy" id="85688"/>
    <lineage>
        <taxon>Bacteria</taxon>
        <taxon>Bacillati</taxon>
        <taxon>Actinomycetota</taxon>
        <taxon>Actinomycetes</taxon>
        <taxon>Mycobacteriales</taxon>
        <taxon>Nocardiaceae</taxon>
        <taxon>Nocardia</taxon>
    </lineage>
</organism>
<dbReference type="Gene3D" id="1.20.140.10">
    <property type="entry name" value="Butyryl-CoA Dehydrogenase, subunit A, domain 3"/>
    <property type="match status" value="1"/>
</dbReference>
<dbReference type="GO" id="GO:0050660">
    <property type="term" value="F:flavin adenine dinucleotide binding"/>
    <property type="evidence" value="ECO:0007669"/>
    <property type="project" value="InterPro"/>
</dbReference>
<evidence type="ECO:0000256" key="6">
    <source>
        <dbReference type="RuleBase" id="RU362125"/>
    </source>
</evidence>
<evidence type="ECO:0000256" key="3">
    <source>
        <dbReference type="ARBA" id="ARBA00022630"/>
    </source>
</evidence>
<dbReference type="GO" id="GO:0005886">
    <property type="term" value="C:plasma membrane"/>
    <property type="evidence" value="ECO:0007669"/>
    <property type="project" value="TreeGrafter"/>
</dbReference>
<protein>
    <submittedName>
        <fullName evidence="9">Acyl-CoA dehydrogenase</fullName>
        <ecNumber evidence="9">1.3.99.-</ecNumber>
    </submittedName>
</protein>
<dbReference type="Pfam" id="PF02770">
    <property type="entry name" value="Acyl-CoA_dh_M"/>
    <property type="match status" value="1"/>
</dbReference>
<dbReference type="InterPro" id="IPR037069">
    <property type="entry name" value="AcylCoA_DH/ox_N_sf"/>
</dbReference>
<evidence type="ECO:0000256" key="1">
    <source>
        <dbReference type="ARBA" id="ARBA00001974"/>
    </source>
</evidence>
<dbReference type="EC" id="1.3.99.-" evidence="9"/>
<feature type="domain" description="Acyl-CoA dehydrogenase/oxidase C-terminal" evidence="7">
    <location>
        <begin position="245"/>
        <end position="391"/>
    </location>
</feature>
<keyword evidence="10" id="KW-1185">Reference proteome</keyword>
<dbReference type="PANTHER" id="PTHR43292:SF3">
    <property type="entry name" value="ACYL-COA DEHYDROGENASE FADE29"/>
    <property type="match status" value="1"/>
</dbReference>
<keyword evidence="5 6" id="KW-0560">Oxidoreductase</keyword>
<comment type="cofactor">
    <cofactor evidence="1 6">
        <name>FAD</name>
        <dbReference type="ChEBI" id="CHEBI:57692"/>
    </cofactor>
</comment>
<evidence type="ECO:0000313" key="9">
    <source>
        <dbReference type="EMBL" id="OXR43164.1"/>
    </source>
</evidence>
<comment type="caution">
    <text evidence="9">The sequence shown here is derived from an EMBL/GenBank/DDBJ whole genome shotgun (WGS) entry which is preliminary data.</text>
</comment>
<dbReference type="GO" id="GO:0016627">
    <property type="term" value="F:oxidoreductase activity, acting on the CH-CH group of donors"/>
    <property type="evidence" value="ECO:0007669"/>
    <property type="project" value="InterPro"/>
</dbReference>